<keyword evidence="6" id="KW-0723">Serine/threonine-protein kinase</keyword>
<evidence type="ECO:0000256" key="4">
    <source>
        <dbReference type="ARBA" id="ARBA00022840"/>
    </source>
</evidence>
<organism evidence="6 7">
    <name type="scientific">Hyalangium minutum</name>
    <dbReference type="NCBI Taxonomy" id="394096"/>
    <lineage>
        <taxon>Bacteria</taxon>
        <taxon>Pseudomonadati</taxon>
        <taxon>Myxococcota</taxon>
        <taxon>Myxococcia</taxon>
        <taxon>Myxococcales</taxon>
        <taxon>Cystobacterineae</taxon>
        <taxon>Archangiaceae</taxon>
        <taxon>Hyalangium</taxon>
    </lineage>
</organism>
<dbReference type="CDD" id="cd14014">
    <property type="entry name" value="STKc_PknB_like"/>
    <property type="match status" value="1"/>
</dbReference>
<dbReference type="GO" id="GO:0004674">
    <property type="term" value="F:protein serine/threonine kinase activity"/>
    <property type="evidence" value="ECO:0007669"/>
    <property type="project" value="UniProtKB-KW"/>
</dbReference>
<keyword evidence="4" id="KW-0067">ATP-binding</keyword>
<dbReference type="PANTHER" id="PTHR43289:SF6">
    <property type="entry name" value="SERINE_THREONINE-PROTEIN KINASE NEKL-3"/>
    <property type="match status" value="1"/>
</dbReference>
<dbReference type="PROSITE" id="PS50011">
    <property type="entry name" value="PROTEIN_KINASE_DOM"/>
    <property type="match status" value="1"/>
</dbReference>
<dbReference type="Gene3D" id="1.10.510.10">
    <property type="entry name" value="Transferase(Phosphotransferase) domain 1"/>
    <property type="match status" value="1"/>
</dbReference>
<accession>A0A085W3V4</accession>
<keyword evidence="3 6" id="KW-0418">Kinase</keyword>
<dbReference type="SUPFAM" id="SSF56112">
    <property type="entry name" value="Protein kinase-like (PK-like)"/>
    <property type="match status" value="1"/>
</dbReference>
<dbReference type="GO" id="GO:0005524">
    <property type="term" value="F:ATP binding"/>
    <property type="evidence" value="ECO:0007669"/>
    <property type="project" value="UniProtKB-KW"/>
</dbReference>
<reference evidence="6 7" key="1">
    <citation type="submission" date="2014-04" db="EMBL/GenBank/DDBJ databases">
        <title>Genome assembly of Hyalangium minutum DSM 14724.</title>
        <authorList>
            <person name="Sharma G."/>
            <person name="Subramanian S."/>
        </authorList>
    </citation>
    <scope>NUCLEOTIDE SEQUENCE [LARGE SCALE GENOMIC DNA]</scope>
    <source>
        <strain evidence="6 7">DSM 14724</strain>
    </source>
</reference>
<dbReference type="Pfam" id="PF00069">
    <property type="entry name" value="Pkinase"/>
    <property type="match status" value="1"/>
</dbReference>
<keyword evidence="1" id="KW-0808">Transferase</keyword>
<dbReference type="OrthoDB" id="5485607at2"/>
<evidence type="ECO:0000259" key="5">
    <source>
        <dbReference type="PROSITE" id="PS50011"/>
    </source>
</evidence>
<sequence>MTSLYGAELAAGAWVERWKIESRAAQGGSSILYRARHTTSGQSAALKVLRAEYGFSASALRRFHQEAALLARVRHPHVVELYGSGELEDGRPWLAMAWVEGSTLAQWLEARGRLEAAEVLPLLEQLCGALEAVHAAGLVHRDLNARNVLVRRGSGPPQVVLVDFGIARSLEPLVGSPDTSTGRVLGTPLALAPEQIRGGTVDARTDLYALGVLLYQLLCGQPPFRSGDVAELMDQHLSAPVPPLAPLAPVPPAVEAVVRRCLEKLPEARFKSAGQVLEALREALQPAAHSVASSRAAALYLELVAAPGASFEALERLDVLWEQALRSLEAGGFSVKTQGAGMILATAPLPALPHPERLERTRLLALARKLGQGLEAARQGEALQVTLTLHVSQASGPELLSPARWALSGPGVHATEAAREGCEHGPDGS</sequence>
<dbReference type="EMBL" id="JMCB01000022">
    <property type="protein sequence ID" value="KFE62367.1"/>
    <property type="molecule type" value="Genomic_DNA"/>
</dbReference>
<dbReference type="PANTHER" id="PTHR43289">
    <property type="entry name" value="MITOGEN-ACTIVATED PROTEIN KINASE KINASE KINASE 20-RELATED"/>
    <property type="match status" value="1"/>
</dbReference>
<dbReference type="Gene3D" id="3.30.200.20">
    <property type="entry name" value="Phosphorylase Kinase, domain 1"/>
    <property type="match status" value="1"/>
</dbReference>
<keyword evidence="7" id="KW-1185">Reference proteome</keyword>
<feature type="domain" description="Protein kinase" evidence="5">
    <location>
        <begin position="18"/>
        <end position="284"/>
    </location>
</feature>
<dbReference type="RefSeq" id="WP_044197514.1">
    <property type="nucleotide sequence ID" value="NZ_JMCB01000022.1"/>
</dbReference>
<evidence type="ECO:0000313" key="7">
    <source>
        <dbReference type="Proteomes" id="UP000028725"/>
    </source>
</evidence>
<evidence type="ECO:0000256" key="2">
    <source>
        <dbReference type="ARBA" id="ARBA00022741"/>
    </source>
</evidence>
<evidence type="ECO:0000256" key="1">
    <source>
        <dbReference type="ARBA" id="ARBA00022679"/>
    </source>
</evidence>
<protein>
    <submittedName>
        <fullName evidence="6">Serine/threonine protein kinase</fullName>
    </submittedName>
</protein>
<name>A0A085W3V4_9BACT</name>
<comment type="caution">
    <text evidence="6">The sequence shown here is derived from an EMBL/GenBank/DDBJ whole genome shotgun (WGS) entry which is preliminary data.</text>
</comment>
<gene>
    <name evidence="6" type="ORF">DB31_4077</name>
</gene>
<keyword evidence="2" id="KW-0547">Nucleotide-binding</keyword>
<proteinExistence type="predicted"/>
<evidence type="ECO:0000256" key="3">
    <source>
        <dbReference type="ARBA" id="ARBA00022777"/>
    </source>
</evidence>
<dbReference type="InterPro" id="IPR011009">
    <property type="entry name" value="Kinase-like_dom_sf"/>
</dbReference>
<dbReference type="AlphaFoldDB" id="A0A085W3V4"/>
<dbReference type="STRING" id="394096.DB31_4077"/>
<evidence type="ECO:0000313" key="6">
    <source>
        <dbReference type="EMBL" id="KFE62367.1"/>
    </source>
</evidence>
<dbReference type="InterPro" id="IPR000719">
    <property type="entry name" value="Prot_kinase_dom"/>
</dbReference>
<dbReference type="Proteomes" id="UP000028725">
    <property type="component" value="Unassembled WGS sequence"/>
</dbReference>